<proteinExistence type="predicted"/>
<comment type="caution">
    <text evidence="3">The sequence shown here is derived from an EMBL/GenBank/DDBJ whole genome shotgun (WGS) entry which is preliminary data.</text>
</comment>
<organism evidence="3 4">
    <name type="scientific">Candidatus Ozemobacter sibiricus</name>
    <dbReference type="NCBI Taxonomy" id="2268124"/>
    <lineage>
        <taxon>Bacteria</taxon>
        <taxon>Candidatus Ozemobacteria</taxon>
        <taxon>Candidatus Ozemobacterales</taxon>
        <taxon>Candidatus Ozemobacteraceae</taxon>
        <taxon>Candidatus Ozemobacter</taxon>
    </lineage>
</organism>
<name>A0A367ZSK0_9BACT</name>
<reference evidence="3 4" key="1">
    <citation type="submission" date="2018-05" db="EMBL/GenBank/DDBJ databases">
        <title>A metagenomic window into the 2 km-deep terrestrial subsurface aquifer revealed taxonomically and functionally diverse microbial community comprising novel uncultured bacterial lineages.</title>
        <authorList>
            <person name="Kadnikov V.V."/>
            <person name="Mardanov A.V."/>
            <person name="Beletsky A.V."/>
            <person name="Banks D."/>
            <person name="Pimenov N.V."/>
            <person name="Frank Y.A."/>
            <person name="Karnachuk O.V."/>
            <person name="Ravin N.V."/>
        </authorList>
    </citation>
    <scope>NUCLEOTIDE SEQUENCE [LARGE SCALE GENOMIC DNA]</scope>
    <source>
        <strain evidence="3">BY5</strain>
    </source>
</reference>
<evidence type="ECO:0000256" key="2">
    <source>
        <dbReference type="SAM" id="SignalP"/>
    </source>
</evidence>
<accession>A0A367ZSK0</accession>
<keyword evidence="2" id="KW-0732">Signal</keyword>
<feature type="coiled-coil region" evidence="1">
    <location>
        <begin position="51"/>
        <end position="78"/>
    </location>
</feature>
<protein>
    <submittedName>
        <fullName evidence="3">Uncharacterized protein</fullName>
    </submittedName>
</protein>
<dbReference type="EMBL" id="QOQW01000007">
    <property type="protein sequence ID" value="RCK80321.1"/>
    <property type="molecule type" value="Genomic_DNA"/>
</dbReference>
<dbReference type="AlphaFoldDB" id="A0A367ZSK0"/>
<evidence type="ECO:0000313" key="3">
    <source>
        <dbReference type="EMBL" id="RCK80321.1"/>
    </source>
</evidence>
<feature type="chain" id="PRO_5017083846" evidence="2">
    <location>
        <begin position="28"/>
        <end position="159"/>
    </location>
</feature>
<evidence type="ECO:0000313" key="4">
    <source>
        <dbReference type="Proteomes" id="UP000252355"/>
    </source>
</evidence>
<dbReference type="Proteomes" id="UP000252355">
    <property type="component" value="Unassembled WGS sequence"/>
</dbReference>
<keyword evidence="1" id="KW-0175">Coiled coil</keyword>
<gene>
    <name evidence="3" type="ORF">OZSIB_3503</name>
</gene>
<evidence type="ECO:0000256" key="1">
    <source>
        <dbReference type="SAM" id="Coils"/>
    </source>
</evidence>
<feature type="signal peptide" evidence="2">
    <location>
        <begin position="1"/>
        <end position="27"/>
    </location>
</feature>
<sequence>MKKLLVMACVVAGVWLSGLAPGGQAVAAEPETTTLPPTLLPTEIPAPQPFIDELLEERARKKANLARLERIADDLRALRQAPKPDVAYINHALATAETLDTWLDSEKDLIKNLVKALTQMKFLALQNEANEREYQFHFQDAVRYTMAISQLYSKWGVKI</sequence>